<dbReference type="PANTHER" id="PTHR37943:SF1">
    <property type="entry name" value="PROTEIN VES"/>
    <property type="match status" value="1"/>
</dbReference>
<organism evidence="1 2">
    <name type="scientific">Glutamicibacter ectropisis</name>
    <dbReference type="NCBI Taxonomy" id="3046593"/>
    <lineage>
        <taxon>Bacteria</taxon>
        <taxon>Bacillati</taxon>
        <taxon>Actinomycetota</taxon>
        <taxon>Actinomycetes</taxon>
        <taxon>Micrococcales</taxon>
        <taxon>Micrococcaceae</taxon>
        <taxon>Glutamicibacter</taxon>
    </lineage>
</organism>
<dbReference type="AlphaFoldDB" id="A0AAU6WG23"/>
<dbReference type="InterPro" id="IPR011051">
    <property type="entry name" value="RmlC_Cupin_sf"/>
</dbReference>
<sequence>MPRPLIVRYTELPPQTWKNGKGITRTLFSDATKAAGEWTWKISIAEITGTQPYSPYPGVRRGQVALGPGSVELVINDQQLLLPVEGTVVFDGEDDVSATPESAGFLDLNVMGLRDMWEPSVEIVQSPVLGFVESSIQLLIALENTCAGNGQTFSRLDSLLLTNPMEQPFSGRFVLATLTKR</sequence>
<dbReference type="KEGG" id="gey:QMQ05_04090"/>
<dbReference type="InterPro" id="IPR010282">
    <property type="entry name" value="Uncharacterised_HutD/Ves"/>
</dbReference>
<dbReference type="PANTHER" id="PTHR37943">
    <property type="entry name" value="PROTEIN VES"/>
    <property type="match status" value="1"/>
</dbReference>
<evidence type="ECO:0000313" key="2">
    <source>
        <dbReference type="Proteomes" id="UP001486888"/>
    </source>
</evidence>
<dbReference type="Pfam" id="PF05962">
    <property type="entry name" value="HutD"/>
    <property type="match status" value="1"/>
</dbReference>
<proteinExistence type="predicted"/>
<accession>A0AAU6WG23</accession>
<dbReference type="Proteomes" id="UP001486888">
    <property type="component" value="Chromosome"/>
</dbReference>
<dbReference type="RefSeq" id="WP_345473239.1">
    <property type="nucleotide sequence ID" value="NZ_CP125942.1"/>
</dbReference>
<evidence type="ECO:0000313" key="1">
    <source>
        <dbReference type="EMBL" id="XAO46720.1"/>
    </source>
</evidence>
<protein>
    <submittedName>
        <fullName evidence="1">HutD family protein</fullName>
    </submittedName>
</protein>
<keyword evidence="2" id="KW-1185">Reference proteome</keyword>
<dbReference type="InterPro" id="IPR014710">
    <property type="entry name" value="RmlC-like_jellyroll"/>
</dbReference>
<reference evidence="1 2" key="1">
    <citation type="submission" date="2023-05" db="EMBL/GenBank/DDBJ databases">
        <title>Glutamicibacter sp. B1, complete genome.</title>
        <authorList>
            <person name="Long Y.H."/>
            <person name="Fang T."/>
            <person name="Li X.Y."/>
        </authorList>
    </citation>
    <scope>NUCLEOTIDE SEQUENCE [LARGE SCALE GENOMIC DNA]</scope>
    <source>
        <strain evidence="1 2">B1</strain>
    </source>
</reference>
<dbReference type="SUPFAM" id="SSF51182">
    <property type="entry name" value="RmlC-like cupins"/>
    <property type="match status" value="1"/>
</dbReference>
<gene>
    <name evidence="1" type="ORF">QMQ05_04090</name>
</gene>
<name>A0AAU6WG23_9MICC</name>
<dbReference type="EMBL" id="CP125942">
    <property type="protein sequence ID" value="XAO46720.1"/>
    <property type="molecule type" value="Genomic_DNA"/>
</dbReference>
<dbReference type="Gene3D" id="2.60.120.10">
    <property type="entry name" value="Jelly Rolls"/>
    <property type="match status" value="1"/>
</dbReference>